<comment type="caution">
    <text evidence="2">The sequence shown here is derived from an EMBL/GenBank/DDBJ whole genome shotgun (WGS) entry which is preliminary data.</text>
</comment>
<keyword evidence="3" id="KW-1185">Reference proteome</keyword>
<evidence type="ECO:0000313" key="2">
    <source>
        <dbReference type="EMBL" id="CDH57009.1"/>
    </source>
</evidence>
<organism evidence="2 3">
    <name type="scientific">Lichtheimia corymbifera JMRC:FSU:9682</name>
    <dbReference type="NCBI Taxonomy" id="1263082"/>
    <lineage>
        <taxon>Eukaryota</taxon>
        <taxon>Fungi</taxon>
        <taxon>Fungi incertae sedis</taxon>
        <taxon>Mucoromycota</taxon>
        <taxon>Mucoromycotina</taxon>
        <taxon>Mucoromycetes</taxon>
        <taxon>Mucorales</taxon>
        <taxon>Lichtheimiaceae</taxon>
        <taxon>Lichtheimia</taxon>
    </lineage>
</organism>
<dbReference type="InterPro" id="IPR007330">
    <property type="entry name" value="MIT_dom"/>
</dbReference>
<dbReference type="Gene3D" id="1.20.58.80">
    <property type="entry name" value="Phosphotransferase system, lactose/cellobiose-type IIA subunit"/>
    <property type="match status" value="1"/>
</dbReference>
<reference evidence="2" key="1">
    <citation type="submission" date="2013-08" db="EMBL/GenBank/DDBJ databases">
        <title>Gene expansion shapes genome architecture in the human pathogen Lichtheimia corymbifera: an evolutionary genomics analysis in the ancient terrestrial Mucorales (Mucoromycotina).</title>
        <authorList>
            <person name="Schwartze V.U."/>
            <person name="Winter S."/>
            <person name="Shelest E."/>
            <person name="Marcet-Houben M."/>
            <person name="Horn F."/>
            <person name="Wehner S."/>
            <person name="Hoffmann K."/>
            <person name="Riege K."/>
            <person name="Sammeth M."/>
            <person name="Nowrousian M."/>
            <person name="Valiante V."/>
            <person name="Linde J."/>
            <person name="Jacobsen I.D."/>
            <person name="Marz M."/>
            <person name="Brakhage A.A."/>
            <person name="Gabaldon T."/>
            <person name="Bocker S."/>
            <person name="Voigt K."/>
        </authorList>
    </citation>
    <scope>NUCLEOTIDE SEQUENCE [LARGE SCALE GENOMIC DNA]</scope>
    <source>
        <strain evidence="2">FSU 9682</strain>
    </source>
</reference>
<gene>
    <name evidence="2" type="ORF">LCOR_08002.1</name>
</gene>
<dbReference type="OrthoDB" id="2414723at2759"/>
<dbReference type="SUPFAM" id="SSF116846">
    <property type="entry name" value="MIT domain"/>
    <property type="match status" value="1"/>
</dbReference>
<dbReference type="VEuPathDB" id="FungiDB:LCOR_08002.1"/>
<dbReference type="AlphaFoldDB" id="A0A068S430"/>
<accession>A0A068S430</accession>
<dbReference type="Proteomes" id="UP000027586">
    <property type="component" value="Unassembled WGS sequence"/>
</dbReference>
<evidence type="ECO:0000259" key="1">
    <source>
        <dbReference type="Pfam" id="PF04212"/>
    </source>
</evidence>
<protein>
    <recommendedName>
        <fullName evidence="1">MIT domain-containing protein</fullName>
    </recommendedName>
</protein>
<dbReference type="InterPro" id="IPR036181">
    <property type="entry name" value="MIT_dom_sf"/>
</dbReference>
<proteinExistence type="predicted"/>
<name>A0A068S430_9FUNG</name>
<evidence type="ECO:0000313" key="3">
    <source>
        <dbReference type="Proteomes" id="UP000027586"/>
    </source>
</evidence>
<feature type="domain" description="MIT" evidence="1">
    <location>
        <begin position="78"/>
        <end position="133"/>
    </location>
</feature>
<sequence>MSTAAERIATPPTTNYDEVVCFRPPPPPYEKVANGSSSSSSSSGMLSKVMSVWRRQAMAEQQGKLSGQVMMVDKKQVEHAVTLINIATEMDHSGNHQMAVDLYMMGLDRMLSAFPLESNPNMKRALESKIMEISHEKNLDLRALEAPMGDSKNGGMMGGRSLSDLLSSSLVLGAIVLKKSPVPDMVSYAVGCARAGLDRVDGARRFTWGIASHGIAKAAELDRHFEIHQTVDNLYQSLYAAVAKASTAYAETPGFREAK</sequence>
<dbReference type="EMBL" id="CBTN010000042">
    <property type="protein sequence ID" value="CDH57009.1"/>
    <property type="molecule type" value="Genomic_DNA"/>
</dbReference>
<dbReference type="STRING" id="1263082.A0A068S430"/>
<dbReference type="Pfam" id="PF04212">
    <property type="entry name" value="MIT"/>
    <property type="match status" value="1"/>
</dbReference>